<sequence>MEDKRSFEKIWYFDTEEDFSGRELEVARKVDLAKYNDYETIAKSSDWIEWTDSEDLEFDFLARRVLKTYADRFILQASEYGILRYERMLGISSDNDISLNERRKRVYLLWNRKIKWTHRTLLKWLDSAIGNGKHEIEFAYNDYELIFELKIQRGVFDVPWLGNELRKIIPANLLLTFRLYRLDKFIYKEKTDVYKSKYWMVSEPPCGRVPNQAYKGKKFSDVIKVSNGSNIRNNRQVRVNEIKSGGVVNK</sequence>
<gene>
    <name evidence="1" type="ORF">SAMN00017477_1014</name>
</gene>
<dbReference type="InterPro" id="IPR018755">
    <property type="entry name" value="Phage_Mu_Gp48"/>
</dbReference>
<evidence type="ECO:0008006" key="3">
    <source>
        <dbReference type="Google" id="ProtNLM"/>
    </source>
</evidence>
<accession>A0A1W1V229</accession>
<dbReference type="EMBL" id="FWWR01000009">
    <property type="protein sequence ID" value="SMB87074.1"/>
    <property type="molecule type" value="Genomic_DNA"/>
</dbReference>
<dbReference type="Proteomes" id="UP000192368">
    <property type="component" value="Unassembled WGS sequence"/>
</dbReference>
<dbReference type="STRING" id="573058.SAMN00017477_1014"/>
<dbReference type="OrthoDB" id="1851194at2"/>
<evidence type="ECO:0000313" key="1">
    <source>
        <dbReference type="EMBL" id="SMB87074.1"/>
    </source>
</evidence>
<dbReference type="Pfam" id="PF10076">
    <property type="entry name" value="Phage_Mu_Gp48"/>
    <property type="match status" value="1"/>
</dbReference>
<keyword evidence="2" id="KW-1185">Reference proteome</keyword>
<proteinExistence type="predicted"/>
<dbReference type="RefSeq" id="WP_084230629.1">
    <property type="nucleotide sequence ID" value="NZ_FWWR01000009.1"/>
</dbReference>
<dbReference type="AlphaFoldDB" id="A0A1W1V229"/>
<protein>
    <recommendedName>
        <fullName evidence="3">DUF2313 domain-containing protein</fullName>
    </recommendedName>
</protein>
<organism evidence="1 2">
    <name type="scientific">Peptoniphilus asaccharolyticus DSM 20463</name>
    <dbReference type="NCBI Taxonomy" id="573058"/>
    <lineage>
        <taxon>Bacteria</taxon>
        <taxon>Bacillati</taxon>
        <taxon>Bacillota</taxon>
        <taxon>Tissierellia</taxon>
        <taxon>Tissierellales</taxon>
        <taxon>Peptoniphilaceae</taxon>
        <taxon>Peptoniphilus</taxon>
    </lineage>
</organism>
<reference evidence="2" key="1">
    <citation type="submission" date="2017-04" db="EMBL/GenBank/DDBJ databases">
        <authorList>
            <person name="Varghese N."/>
            <person name="Submissions S."/>
        </authorList>
    </citation>
    <scope>NUCLEOTIDE SEQUENCE [LARGE SCALE GENOMIC DNA]</scope>
    <source>
        <strain evidence="2">DSM 20463</strain>
    </source>
</reference>
<evidence type="ECO:0000313" key="2">
    <source>
        <dbReference type="Proteomes" id="UP000192368"/>
    </source>
</evidence>
<name>A0A1W1V229_PEPAS</name>